<dbReference type="InterPro" id="IPR043128">
    <property type="entry name" value="Rev_trsase/Diguanyl_cyclase"/>
</dbReference>
<dbReference type="Pfam" id="PF00665">
    <property type="entry name" value="rve"/>
    <property type="match status" value="1"/>
</dbReference>
<dbReference type="SUPFAM" id="SSF56672">
    <property type="entry name" value="DNA/RNA polymerases"/>
    <property type="match status" value="1"/>
</dbReference>
<sequence length="1369" mass="154126">MAEQLSALPTYPSFDCSSDGVSIRWSKWIARLENLFVAFNIANDQRKKALLLTYAGNDLNDIVDSFPAADLTPRDGETHFQKLVDRINEHFNPQINREYQVFTFRQLTQTSDSVDIFYQQLKRHASLCNFANIESEIKSQLITGCKVNKVREKGLSNPGITLSDLLQYARTLELTASYSRKMHEDGAVNRLHRSATSSQHQPDRRHQQPSRSQASHRHNQSTEQCKNCGGTWPHEKGQHSCPAFNKQCRSCGKFNHFSSVCRSSPRNTARSGTGSGRGSASSSSSSQQPRSIKHKPKPVHHVEQHGECDNNDASFIDDGNDADTEYVFTANGNSDQLPRFKVYLNGQQTTFLADSGASVNLLSRTDYENLTPKPPLSPSNVRISAYGNQHSIRAFGQFCAELHTDTASCSATICVVPGNEKPILSWSTSQTLKLLTTVHCIEHKTQQENQLGKLNDRQIKLHIDETVQPVAQHYRRVPFHVRKHVEEQIRKDEELGVIEKATGPTPWVSPIVVVPKPKSPGKVRVCVDMRSANKAIRRERHATPTLDELKTMLAGAKVFSKLDLNQGYNQLELAEESRYITTFSTHLGLYRYRRLFFGVNSASEIFQETIRQVLSGLKGVVNISDDILCYGTSQQDHDNNLRALMLRLREKDLTLNTDKCEYNKKSLEFLGHIFGEDGITPSQDKLKTILELPTPTNASEVRSLLGMMNFCGAHFIPNYATLTHELRLLTKKTTPWSWNEKHDAALGTLKAELSKATTLAYFNPGKPTEIYTDGSPVGISAVLTQDKRIIQFASRALTPTEQRYSQTEREALAITWACEYFHIYLFGATFTVYTDHKPLVSMFNNPRAQLSARVERWVLRTQPYEMTVQYRPGFDNPADYLSRHPVQQHPSSREEKIAEEYLHYVVDTSTPKAMTLDTVISETAKDVTLTAVINAILTSDWEAKDDVDTKTFRTLYLCRSELSLSHNASVLLKGIRIVLPESLHLQAVKVAHTGHQGIVKTVALLREKVWFRGMQETVEKAVKNCLTCQISTPTPAREPLKMSPLPTAPWSELSADFADAPNGNILLVITDEYSRFTVVDILQSTSSRSVIPRLDKIFAEYGIPDVLKTDNGPPFNSHEFATYATHTGFKHRKITPLWPRANGETERFMRTIKKTVKAAHAQQLNWKQEMYKFLLDYRTTPHCTTGVAPATALFGRNIKNRLPQLPPQQPADAKMRQQDARAKGKMKLYADNKNYVKPSNLQIGDSVLIKDTSIKKSTPPFNPTPLTVVSKNGSMISACRGNKIITRNSSFFKRSPRHPTPSETNDAEADAEAETEAVTLPHTDEPNSQHAHNKQNQNAQNTHTNVAPTPRRSHREKHLPTKLQDFVLT</sequence>
<dbReference type="InterPro" id="IPR041588">
    <property type="entry name" value="Integrase_H2C2"/>
</dbReference>
<dbReference type="InterPro" id="IPR021109">
    <property type="entry name" value="Peptidase_aspartic_dom_sf"/>
</dbReference>
<feature type="region of interest" description="Disordered" evidence="8">
    <location>
        <begin position="192"/>
        <end position="226"/>
    </location>
</feature>
<dbReference type="Pfam" id="PF17921">
    <property type="entry name" value="Integrase_H2C2"/>
    <property type="match status" value="1"/>
</dbReference>
<evidence type="ECO:0000256" key="6">
    <source>
        <dbReference type="ARBA" id="ARBA00022801"/>
    </source>
</evidence>
<keyword evidence="4" id="KW-0540">Nuclease</keyword>
<dbReference type="FunFam" id="1.10.340.70:FF:000004">
    <property type="entry name" value="Retrovirus-related Pol polyprotein from transposon 297-like Protein"/>
    <property type="match status" value="1"/>
</dbReference>
<dbReference type="PROSITE" id="PS50878">
    <property type="entry name" value="RT_POL"/>
    <property type="match status" value="1"/>
</dbReference>
<evidence type="ECO:0000256" key="1">
    <source>
        <dbReference type="ARBA" id="ARBA00012493"/>
    </source>
</evidence>
<dbReference type="EC" id="2.7.7.49" evidence="1"/>
<dbReference type="InterPro" id="IPR043502">
    <property type="entry name" value="DNA/RNA_pol_sf"/>
</dbReference>
<dbReference type="Gene3D" id="2.40.70.10">
    <property type="entry name" value="Acid Proteases"/>
    <property type="match status" value="1"/>
</dbReference>
<proteinExistence type="predicted"/>
<dbReference type="GO" id="GO:0004190">
    <property type="term" value="F:aspartic-type endopeptidase activity"/>
    <property type="evidence" value="ECO:0007669"/>
    <property type="project" value="InterPro"/>
</dbReference>
<evidence type="ECO:0000259" key="10">
    <source>
        <dbReference type="PROSITE" id="PS50994"/>
    </source>
</evidence>
<dbReference type="FunFam" id="3.30.70.270:FF:000063">
    <property type="entry name" value="Zinc knuckle domaincontaining protein"/>
    <property type="match status" value="1"/>
</dbReference>
<evidence type="ECO:0000256" key="4">
    <source>
        <dbReference type="ARBA" id="ARBA00022722"/>
    </source>
</evidence>
<reference evidence="11 12" key="1">
    <citation type="submission" date="2024-02" db="EMBL/GenBank/DDBJ databases">
        <title>Chromosome-scale genome assembly of the rough periwinkle Littorina saxatilis.</title>
        <authorList>
            <person name="De Jode A."/>
            <person name="Faria R."/>
            <person name="Formenti G."/>
            <person name="Sims Y."/>
            <person name="Smith T.P."/>
            <person name="Tracey A."/>
            <person name="Wood J.M.D."/>
            <person name="Zagrodzka Z.B."/>
            <person name="Johannesson K."/>
            <person name="Butlin R.K."/>
            <person name="Leder E.H."/>
        </authorList>
    </citation>
    <scope>NUCLEOTIDE SEQUENCE [LARGE SCALE GENOMIC DNA]</scope>
    <source>
        <strain evidence="11">Snail1</strain>
        <tissue evidence="11">Muscle</tissue>
    </source>
</reference>
<gene>
    <name evidence="11" type="ORF">V1264_008747</name>
</gene>
<dbReference type="CDD" id="cd09274">
    <property type="entry name" value="RNase_HI_RT_Ty3"/>
    <property type="match status" value="1"/>
</dbReference>
<feature type="domain" description="Reverse transcriptase" evidence="9">
    <location>
        <begin position="495"/>
        <end position="674"/>
    </location>
</feature>
<dbReference type="GO" id="GO:0015074">
    <property type="term" value="P:DNA integration"/>
    <property type="evidence" value="ECO:0007669"/>
    <property type="project" value="InterPro"/>
</dbReference>
<dbReference type="GO" id="GO:0003676">
    <property type="term" value="F:nucleic acid binding"/>
    <property type="evidence" value="ECO:0007669"/>
    <property type="project" value="InterPro"/>
</dbReference>
<dbReference type="PROSITE" id="PS00141">
    <property type="entry name" value="ASP_PROTEASE"/>
    <property type="match status" value="1"/>
</dbReference>
<feature type="domain" description="Integrase catalytic" evidence="10">
    <location>
        <begin position="1045"/>
        <end position="1197"/>
    </location>
</feature>
<accession>A0AAN9ATV3</accession>
<evidence type="ECO:0000256" key="2">
    <source>
        <dbReference type="ARBA" id="ARBA00022679"/>
    </source>
</evidence>
<feature type="region of interest" description="Disordered" evidence="8">
    <location>
        <begin position="1288"/>
        <end position="1369"/>
    </location>
</feature>
<feature type="compositionally biased region" description="Low complexity" evidence="8">
    <location>
        <begin position="268"/>
        <end position="286"/>
    </location>
</feature>
<dbReference type="Gene3D" id="3.30.70.270">
    <property type="match status" value="2"/>
</dbReference>
<evidence type="ECO:0000259" key="9">
    <source>
        <dbReference type="PROSITE" id="PS50878"/>
    </source>
</evidence>
<keyword evidence="7" id="KW-0695">RNA-directed DNA polymerase</keyword>
<dbReference type="InterPro" id="IPR012337">
    <property type="entry name" value="RNaseH-like_sf"/>
</dbReference>
<dbReference type="CDD" id="cd01647">
    <property type="entry name" value="RT_LTR"/>
    <property type="match status" value="1"/>
</dbReference>
<keyword evidence="12" id="KW-1185">Reference proteome</keyword>
<keyword evidence="3" id="KW-0548">Nucleotidyltransferase</keyword>
<evidence type="ECO:0000256" key="8">
    <source>
        <dbReference type="SAM" id="MobiDB-lite"/>
    </source>
</evidence>
<dbReference type="GO" id="GO:0006508">
    <property type="term" value="P:proteolysis"/>
    <property type="evidence" value="ECO:0007669"/>
    <property type="project" value="InterPro"/>
</dbReference>
<dbReference type="InterPro" id="IPR041373">
    <property type="entry name" value="RT_RNaseH"/>
</dbReference>
<evidence type="ECO:0000256" key="7">
    <source>
        <dbReference type="ARBA" id="ARBA00022918"/>
    </source>
</evidence>
<dbReference type="SUPFAM" id="SSF50630">
    <property type="entry name" value="Acid proteases"/>
    <property type="match status" value="1"/>
</dbReference>
<dbReference type="PANTHER" id="PTHR37984">
    <property type="entry name" value="PROTEIN CBG26694"/>
    <property type="match status" value="1"/>
</dbReference>
<evidence type="ECO:0000313" key="11">
    <source>
        <dbReference type="EMBL" id="KAK7093097.1"/>
    </source>
</evidence>
<keyword evidence="6" id="KW-0378">Hydrolase</keyword>
<dbReference type="Gene3D" id="3.30.420.10">
    <property type="entry name" value="Ribonuclease H-like superfamily/Ribonuclease H"/>
    <property type="match status" value="1"/>
</dbReference>
<organism evidence="11 12">
    <name type="scientific">Littorina saxatilis</name>
    <dbReference type="NCBI Taxonomy" id="31220"/>
    <lineage>
        <taxon>Eukaryota</taxon>
        <taxon>Metazoa</taxon>
        <taxon>Spiralia</taxon>
        <taxon>Lophotrochozoa</taxon>
        <taxon>Mollusca</taxon>
        <taxon>Gastropoda</taxon>
        <taxon>Caenogastropoda</taxon>
        <taxon>Littorinimorpha</taxon>
        <taxon>Littorinoidea</taxon>
        <taxon>Littorinidae</taxon>
        <taxon>Littorina</taxon>
    </lineage>
</organism>
<dbReference type="Pfam" id="PF17917">
    <property type="entry name" value="RT_RNaseH"/>
    <property type="match status" value="1"/>
</dbReference>
<dbReference type="GO" id="GO:0003964">
    <property type="term" value="F:RNA-directed DNA polymerase activity"/>
    <property type="evidence" value="ECO:0007669"/>
    <property type="project" value="UniProtKB-KW"/>
</dbReference>
<protein>
    <recommendedName>
        <fullName evidence="1">RNA-directed DNA polymerase</fullName>
        <ecNumber evidence="1">2.7.7.49</ecNumber>
    </recommendedName>
</protein>
<feature type="region of interest" description="Disordered" evidence="8">
    <location>
        <begin position="262"/>
        <end position="315"/>
    </location>
</feature>
<dbReference type="GO" id="GO:0004519">
    <property type="term" value="F:endonuclease activity"/>
    <property type="evidence" value="ECO:0007669"/>
    <property type="project" value="UniProtKB-KW"/>
</dbReference>
<dbReference type="Pfam" id="PF00078">
    <property type="entry name" value="RVT_1"/>
    <property type="match status" value="1"/>
</dbReference>
<feature type="compositionally biased region" description="Low complexity" evidence="8">
    <location>
        <begin position="1328"/>
        <end position="1345"/>
    </location>
</feature>
<keyword evidence="2" id="KW-0808">Transferase</keyword>
<evidence type="ECO:0000313" key="12">
    <source>
        <dbReference type="Proteomes" id="UP001374579"/>
    </source>
</evidence>
<dbReference type="InterPro" id="IPR001969">
    <property type="entry name" value="Aspartic_peptidase_AS"/>
</dbReference>
<evidence type="ECO:0000256" key="5">
    <source>
        <dbReference type="ARBA" id="ARBA00022759"/>
    </source>
</evidence>
<dbReference type="InterPro" id="IPR036397">
    <property type="entry name" value="RNaseH_sf"/>
</dbReference>
<dbReference type="FunFam" id="3.30.420.10:FF:000063">
    <property type="entry name" value="Retrovirus-related Pol polyprotein from transposon 297-like Protein"/>
    <property type="match status" value="1"/>
</dbReference>
<dbReference type="PROSITE" id="PS50994">
    <property type="entry name" value="INTEGRASE"/>
    <property type="match status" value="1"/>
</dbReference>
<dbReference type="InterPro" id="IPR050951">
    <property type="entry name" value="Retrovirus_Pol_polyprotein"/>
</dbReference>
<dbReference type="SUPFAM" id="SSF53098">
    <property type="entry name" value="Ribonuclease H-like"/>
    <property type="match status" value="1"/>
</dbReference>
<dbReference type="InterPro" id="IPR001584">
    <property type="entry name" value="Integrase_cat-core"/>
</dbReference>
<keyword evidence="5" id="KW-0255">Endonuclease</keyword>
<dbReference type="EMBL" id="JBAMIC010000021">
    <property type="protein sequence ID" value="KAK7093097.1"/>
    <property type="molecule type" value="Genomic_DNA"/>
</dbReference>
<comment type="caution">
    <text evidence="11">The sequence shown here is derived from an EMBL/GenBank/DDBJ whole genome shotgun (WGS) entry which is preliminary data.</text>
</comment>
<evidence type="ECO:0000256" key="3">
    <source>
        <dbReference type="ARBA" id="ARBA00022695"/>
    </source>
</evidence>
<dbReference type="Gene3D" id="1.10.340.70">
    <property type="match status" value="1"/>
</dbReference>
<dbReference type="InterPro" id="IPR000477">
    <property type="entry name" value="RT_dom"/>
</dbReference>
<dbReference type="Gene3D" id="3.10.10.10">
    <property type="entry name" value="HIV Type 1 Reverse Transcriptase, subunit A, domain 1"/>
    <property type="match status" value="1"/>
</dbReference>
<dbReference type="PANTHER" id="PTHR37984:SF11">
    <property type="entry name" value="INTEGRASE CATALYTIC DOMAIN-CONTAINING PROTEIN"/>
    <property type="match status" value="1"/>
</dbReference>
<name>A0AAN9ATV3_9CAEN</name>
<feature type="compositionally biased region" description="Acidic residues" evidence="8">
    <location>
        <begin position="1305"/>
        <end position="1315"/>
    </location>
</feature>
<dbReference type="Proteomes" id="UP001374579">
    <property type="component" value="Unassembled WGS sequence"/>
</dbReference>